<sequence length="75" mass="8573">MAKKVFICLSLFFLMLAGGFMLNRQESRSSERQAAENRDGRIQVQQLENNSALGIDPQQIFAPREYVKIIQIKGE</sequence>
<evidence type="ECO:0000313" key="2">
    <source>
        <dbReference type="Proteomes" id="UP000295689"/>
    </source>
</evidence>
<dbReference type="RefSeq" id="WP_121611192.1">
    <property type="nucleotide sequence ID" value="NZ_CP033044.1"/>
</dbReference>
<dbReference type="Proteomes" id="UP000295689">
    <property type="component" value="Unassembled WGS sequence"/>
</dbReference>
<comment type="caution">
    <text evidence="1">The sequence shown here is derived from an EMBL/GenBank/DDBJ whole genome shotgun (WGS) entry which is preliminary data.</text>
</comment>
<name>A0A4R2B6A7_9BACI</name>
<gene>
    <name evidence="1" type="ORF">EV146_11233</name>
</gene>
<organism evidence="1 2">
    <name type="scientific">Mesobacillus foraminis</name>
    <dbReference type="NCBI Taxonomy" id="279826"/>
    <lineage>
        <taxon>Bacteria</taxon>
        <taxon>Bacillati</taxon>
        <taxon>Bacillota</taxon>
        <taxon>Bacilli</taxon>
        <taxon>Bacillales</taxon>
        <taxon>Bacillaceae</taxon>
        <taxon>Mesobacillus</taxon>
    </lineage>
</organism>
<evidence type="ECO:0000313" key="1">
    <source>
        <dbReference type="EMBL" id="TCN21352.1"/>
    </source>
</evidence>
<accession>A0A4R2B6A7</accession>
<reference evidence="1 2" key="1">
    <citation type="journal article" date="2015" name="Stand. Genomic Sci.">
        <title>Genomic Encyclopedia of Bacterial and Archaeal Type Strains, Phase III: the genomes of soil and plant-associated and newly described type strains.</title>
        <authorList>
            <person name="Whitman W.B."/>
            <person name="Woyke T."/>
            <person name="Klenk H.P."/>
            <person name="Zhou Y."/>
            <person name="Lilburn T.G."/>
            <person name="Beck B.J."/>
            <person name="De Vos P."/>
            <person name="Vandamme P."/>
            <person name="Eisen J.A."/>
            <person name="Garrity G."/>
            <person name="Hugenholtz P."/>
            <person name="Kyrpides N.C."/>
        </authorList>
    </citation>
    <scope>NUCLEOTIDE SEQUENCE [LARGE SCALE GENOMIC DNA]</scope>
    <source>
        <strain evidence="1 2">CV53</strain>
    </source>
</reference>
<keyword evidence="2" id="KW-1185">Reference proteome</keyword>
<protein>
    <submittedName>
        <fullName evidence="1">Uncharacterized protein</fullName>
    </submittedName>
</protein>
<dbReference type="EMBL" id="SLVV01000012">
    <property type="protein sequence ID" value="TCN21352.1"/>
    <property type="molecule type" value="Genomic_DNA"/>
</dbReference>
<proteinExistence type="predicted"/>
<dbReference type="AlphaFoldDB" id="A0A4R2B6A7"/>